<evidence type="ECO:0000256" key="1">
    <source>
        <dbReference type="SAM" id="SignalP"/>
    </source>
</evidence>
<dbReference type="Proteomes" id="UP000316921">
    <property type="component" value="Chromosome"/>
</dbReference>
<keyword evidence="1" id="KW-0732">Signal</keyword>
<dbReference type="AlphaFoldDB" id="A0A518BS05"/>
<dbReference type="EMBL" id="CP036287">
    <property type="protein sequence ID" value="QDU69740.1"/>
    <property type="molecule type" value="Genomic_DNA"/>
</dbReference>
<evidence type="ECO:0000313" key="3">
    <source>
        <dbReference type="EMBL" id="QDU69740.1"/>
    </source>
</evidence>
<reference evidence="3 4" key="1">
    <citation type="submission" date="2019-02" db="EMBL/GenBank/DDBJ databases">
        <title>Deep-cultivation of Planctomycetes and their phenomic and genomic characterization uncovers novel biology.</title>
        <authorList>
            <person name="Wiegand S."/>
            <person name="Jogler M."/>
            <person name="Boedeker C."/>
            <person name="Pinto D."/>
            <person name="Vollmers J."/>
            <person name="Rivas-Marin E."/>
            <person name="Kohn T."/>
            <person name="Peeters S.H."/>
            <person name="Heuer A."/>
            <person name="Rast P."/>
            <person name="Oberbeckmann S."/>
            <person name="Bunk B."/>
            <person name="Jeske O."/>
            <person name="Meyerdierks A."/>
            <person name="Storesund J.E."/>
            <person name="Kallscheuer N."/>
            <person name="Luecker S."/>
            <person name="Lage O.M."/>
            <person name="Pohl T."/>
            <person name="Merkel B.J."/>
            <person name="Hornburger P."/>
            <person name="Mueller R.-W."/>
            <person name="Bruemmer F."/>
            <person name="Labrenz M."/>
            <person name="Spormann A.M."/>
            <person name="Op den Camp H."/>
            <person name="Overmann J."/>
            <person name="Amann R."/>
            <person name="Jetten M.S.M."/>
            <person name="Mascher T."/>
            <person name="Medema M.H."/>
            <person name="Devos D.P."/>
            <person name="Kaster A.-K."/>
            <person name="Ovreas L."/>
            <person name="Rohde M."/>
            <person name="Galperin M.Y."/>
            <person name="Jogler C."/>
        </authorList>
    </citation>
    <scope>NUCLEOTIDE SEQUENCE [LARGE SCALE GENOMIC DNA]</scope>
    <source>
        <strain evidence="3 4">Pla133</strain>
    </source>
</reference>
<evidence type="ECO:0000259" key="2">
    <source>
        <dbReference type="Pfam" id="PF12740"/>
    </source>
</evidence>
<evidence type="ECO:0000313" key="4">
    <source>
        <dbReference type="Proteomes" id="UP000316921"/>
    </source>
</evidence>
<keyword evidence="4" id="KW-1185">Reference proteome</keyword>
<organism evidence="3 4">
    <name type="scientific">Engelhardtia mirabilis</name>
    <dbReference type="NCBI Taxonomy" id="2528011"/>
    <lineage>
        <taxon>Bacteria</taxon>
        <taxon>Pseudomonadati</taxon>
        <taxon>Planctomycetota</taxon>
        <taxon>Planctomycetia</taxon>
        <taxon>Planctomycetia incertae sedis</taxon>
        <taxon>Engelhardtia</taxon>
    </lineage>
</organism>
<proteinExistence type="predicted"/>
<dbReference type="Gene3D" id="3.40.50.1820">
    <property type="entry name" value="alpha/beta hydrolase"/>
    <property type="match status" value="1"/>
</dbReference>
<gene>
    <name evidence="3" type="ORF">Pla133_48620</name>
</gene>
<feature type="signal peptide" evidence="1">
    <location>
        <begin position="1"/>
        <end position="26"/>
    </location>
</feature>
<dbReference type="InterPro" id="IPR041127">
    <property type="entry name" value="PET_hydrolase/cutinase-like"/>
</dbReference>
<feature type="domain" description="PET hydrolase/cutinase-like" evidence="2">
    <location>
        <begin position="287"/>
        <end position="409"/>
    </location>
</feature>
<name>A0A518BS05_9BACT</name>
<dbReference type="SUPFAM" id="SSF53474">
    <property type="entry name" value="alpha/beta-Hydrolases"/>
    <property type="match status" value="1"/>
</dbReference>
<protein>
    <recommendedName>
        <fullName evidence="2">PET hydrolase/cutinase-like domain-containing protein</fullName>
    </recommendedName>
</protein>
<sequence precursor="true">MRHLPAASPCVLATAALAGLALTAQASDLTLDGRTSTVAQLGSSLAIELTGAPGQVALVGVDVSPGPVDLFGQSIPIGLTPAFAFVGDGPTDGSGSFGFSLVLPSDPALDGVTFYLVGVLADPTGSAPLDFSGSADVTLTVDLAPVADELVGVSRPALPHFDWITTVREGDPLEFAVDPGQSGFLAGQSGTAYVTADRTRAQWNANPALVDLSGDGPDAIAFPGGAITQNRFTVDAGTLSGDAGASLGVGYDLVIDLDGDGQLSNGDLIDGYDGAGFFVARDPSLPGPFAVTEILYSGGQWLGQNLFYPTNIAELDNVPVVIVSHGNGHNYQWYDHIGNHLASYGYVVMSHENNTGPGIGTASTTTLTNTDYFYGNLATIAGGALVGKLDKSRTTWIGHSRGGEGIVRAYDKLFDGVYVPTNFSIGDITLLSSIAPTVFFGKGNSAPHAVDYHLWVGAGDSDVSGCVVADATQSFQLYGRAENERAAISLYGVGHGWFHNGGGSAFVNGPCQIGRPETHRIMRGYLLPLVEFHVRGNPAAKDWLWRQYEDLHPQSKPDNPCIVANIQWTEGAETGKLVIDDFQGDADPFTTVGGALVTTDLVEWEQSRLQDDTTSLTYDPLDIMNGMTYGQPADKEAGAVLRFDGLADYSLVYDLPAAQRDWSGHRWLTFRTAQRTRDPLTTALLADEVFEVRLVDTAGHTSTLRVDALLAGIEEPYQRSGCGSGVGWINDFESVRLGLRGFAVAEPELDLGQIERLEFLFGPSHGSTAGSLGLDDIELQVE</sequence>
<dbReference type="KEGG" id="pbap:Pla133_48620"/>
<accession>A0A518BS05</accession>
<dbReference type="RefSeq" id="WP_145069920.1">
    <property type="nucleotide sequence ID" value="NZ_CP036287.1"/>
</dbReference>
<dbReference type="PROSITE" id="PS00018">
    <property type="entry name" value="EF_HAND_1"/>
    <property type="match status" value="1"/>
</dbReference>
<dbReference type="InterPro" id="IPR029058">
    <property type="entry name" value="AB_hydrolase_fold"/>
</dbReference>
<feature type="chain" id="PRO_5021918697" description="PET hydrolase/cutinase-like domain-containing protein" evidence="1">
    <location>
        <begin position="27"/>
        <end position="782"/>
    </location>
</feature>
<dbReference type="InterPro" id="IPR018247">
    <property type="entry name" value="EF_Hand_1_Ca_BS"/>
</dbReference>
<dbReference type="Pfam" id="PF12740">
    <property type="entry name" value="PETase"/>
    <property type="match status" value="1"/>
</dbReference>